<accession>A0A1T5AM92</accession>
<dbReference type="OrthoDB" id="678019at2"/>
<dbReference type="InterPro" id="IPR013783">
    <property type="entry name" value="Ig-like_fold"/>
</dbReference>
<sequence>MKTLTKKSIFSALVVLFSVIQLSAQAIVINAPEPADNPNLSGSTPWSAICAGNGGFNEYYVNISWIGTANVGNEFILELSDANGSFANAQTLKTITDKNTVKDFDTSFPVPTDTRGQGYKMRVRSTDPVKIGSASSAYNMYYMDVTSNLNISELGDGVPPGSVCSTSAITLQVDNIANPETYQYIWFRSGTELTGEKGHTLNVTQTGMYNVYVDYGPICTGSGNTDSNIVDVNIGGTGAGIAINTPTKTSLCSTDTEVLSINQTNTSWNYQWYKNGTEILGATGTSYTVNAAIAGFEADYAVEIAGTGICNELSEVVTITNAELYTVTVDNELNLVLLPTQNHVLTVSTTANTPSYKWFRNTIEVIGETNSSLTISEDGEYYAEVTQTGGACSVSSKNSEITTVVSPASFEITTNYTGSYTACETTSITIGIELINAVADNGAKTDVTSSLIDAFTYQWQKDGADVTGATSKNISLASNLENGNYLLNATIETFDINSNTLSAQLLTSETVNITGSGTVFCSGGETITISTLTDLSSSSFDWQLNGSSINTTDAIVTVSTPGTYTLVLDRDGCSLISNEITITPLDQNLITLDAGNEIVIPEGTTKIVTATGGTAYRWVDSNSSEISNSDSITFSEAGTYTLIASIDNCEIIKQLDVTFLDTFKVPNVITVNGDGINDQWVIPNSYSNKVEVNVIIYNEQGQEIINEFNYKNNWPQSTTAFTKQNMVFYYKIRNASEVLKQGTITVIR</sequence>
<dbReference type="RefSeq" id="WP_079511580.1">
    <property type="nucleotide sequence ID" value="NZ_FUYL01000002.1"/>
</dbReference>
<feature type="chain" id="PRO_5013205113" evidence="1">
    <location>
        <begin position="27"/>
        <end position="748"/>
    </location>
</feature>
<evidence type="ECO:0000256" key="1">
    <source>
        <dbReference type="SAM" id="SignalP"/>
    </source>
</evidence>
<organism evidence="2 3">
    <name type="scientific">Maribacter arcticus</name>
    <dbReference type="NCBI Taxonomy" id="561365"/>
    <lineage>
        <taxon>Bacteria</taxon>
        <taxon>Pseudomonadati</taxon>
        <taxon>Bacteroidota</taxon>
        <taxon>Flavobacteriia</taxon>
        <taxon>Flavobacteriales</taxon>
        <taxon>Flavobacteriaceae</taxon>
        <taxon>Maribacter</taxon>
    </lineage>
</organism>
<dbReference type="Gene3D" id="2.60.40.10">
    <property type="entry name" value="Immunoglobulins"/>
    <property type="match status" value="1"/>
</dbReference>
<dbReference type="EMBL" id="FUYL01000002">
    <property type="protein sequence ID" value="SKB35960.1"/>
    <property type="molecule type" value="Genomic_DNA"/>
</dbReference>
<feature type="signal peptide" evidence="1">
    <location>
        <begin position="1"/>
        <end position="26"/>
    </location>
</feature>
<evidence type="ECO:0000313" key="2">
    <source>
        <dbReference type="EMBL" id="SKB35960.1"/>
    </source>
</evidence>
<dbReference type="Proteomes" id="UP000190339">
    <property type="component" value="Unassembled WGS sequence"/>
</dbReference>
<proteinExistence type="predicted"/>
<dbReference type="STRING" id="561365.SAMN05660866_01093"/>
<dbReference type="Pfam" id="PF13585">
    <property type="entry name" value="CHU_C"/>
    <property type="match status" value="1"/>
</dbReference>
<evidence type="ECO:0000313" key="3">
    <source>
        <dbReference type="Proteomes" id="UP000190339"/>
    </source>
</evidence>
<dbReference type="AlphaFoldDB" id="A0A1T5AM92"/>
<keyword evidence="3" id="KW-1185">Reference proteome</keyword>
<protein>
    <submittedName>
        <fullName evidence="2">C-terminal domain of CHU protein family protein</fullName>
    </submittedName>
</protein>
<gene>
    <name evidence="2" type="ORF">SAMN05660866_01093</name>
</gene>
<keyword evidence="1" id="KW-0732">Signal</keyword>
<name>A0A1T5AM92_9FLAO</name>
<reference evidence="3" key="1">
    <citation type="submission" date="2017-02" db="EMBL/GenBank/DDBJ databases">
        <authorList>
            <person name="Varghese N."/>
            <person name="Submissions S."/>
        </authorList>
    </citation>
    <scope>NUCLEOTIDE SEQUENCE [LARGE SCALE GENOMIC DNA]</scope>
    <source>
        <strain evidence="3">DSM 23546</strain>
    </source>
</reference>